<gene>
    <name evidence="1" type="ORF">C7B77_10990</name>
</gene>
<sequence length="488" mass="58161">MDDLINFINDKEVNLAESYIKKWEKILFSTHLIDKDRAKAAVESAYTILNLPIPELIFLPSPYVNTGMLGTLDLSKYIFLRSCLKDKLRKSIWDRTDELYFKKPHGESKYCHLDRSELFQHLCECIYYNSTLINNNPPFFDENTFFQIYLFEFRYTNPWYYDLHVNSISNECNMEIWNTWKSLCEECPYIVAFENTCIIIERPIELYLDRQLLTHAEGKAAIKFIDGHQIYCNHGIIISDKYGKIHPNDWQSSWILSEQKIEFNEDIACVLICNIGYKKFREEVPDREHQYWLNYHALIFNSISKIADWLFFYHDDFYHYLNPDVSEQLVTKKTFEFECFFNSFPFKLSQELQSLCLGYDGSYQIAPGLYFYPIEQAIQNYTFECQSYFIRLFHGDRQEIYYVLCDNEERMISPVYCQFPGKEPVIYAECVTSLIVTIAQCYQEGAYYIAIDEETGKRSIEQDLDKIEPIFEKFNPDQIDTWRSLWKS</sequence>
<dbReference type="Proteomes" id="UP000238937">
    <property type="component" value="Unassembled WGS sequence"/>
</dbReference>
<dbReference type="AlphaFoldDB" id="A0A2T1GGC7"/>
<proteinExistence type="predicted"/>
<evidence type="ECO:0000313" key="2">
    <source>
        <dbReference type="Proteomes" id="UP000238937"/>
    </source>
</evidence>
<name>A0A2T1GGC7_9CYAN</name>
<evidence type="ECO:0000313" key="1">
    <source>
        <dbReference type="EMBL" id="PSB56697.1"/>
    </source>
</evidence>
<dbReference type="EMBL" id="PVWO01000112">
    <property type="protein sequence ID" value="PSB56697.1"/>
    <property type="molecule type" value="Genomic_DNA"/>
</dbReference>
<organism evidence="1 2">
    <name type="scientific">Chamaesiphon polymorphus CCALA 037</name>
    <dbReference type="NCBI Taxonomy" id="2107692"/>
    <lineage>
        <taxon>Bacteria</taxon>
        <taxon>Bacillati</taxon>
        <taxon>Cyanobacteriota</taxon>
        <taxon>Cyanophyceae</taxon>
        <taxon>Gomontiellales</taxon>
        <taxon>Chamaesiphonaceae</taxon>
        <taxon>Chamaesiphon</taxon>
    </lineage>
</organism>
<protein>
    <submittedName>
        <fullName evidence="1">Uncharacterized protein</fullName>
    </submittedName>
</protein>
<comment type="caution">
    <text evidence="1">The sequence shown here is derived from an EMBL/GenBank/DDBJ whole genome shotgun (WGS) entry which is preliminary data.</text>
</comment>
<keyword evidence="2" id="KW-1185">Reference proteome</keyword>
<accession>A0A2T1GGC7</accession>
<reference evidence="1 2" key="1">
    <citation type="submission" date="2018-03" db="EMBL/GenBank/DDBJ databases">
        <title>The ancient ancestry and fast evolution of plastids.</title>
        <authorList>
            <person name="Moore K.R."/>
            <person name="Magnabosco C."/>
            <person name="Momper L."/>
            <person name="Gold D.A."/>
            <person name="Bosak T."/>
            <person name="Fournier G.P."/>
        </authorList>
    </citation>
    <scope>NUCLEOTIDE SEQUENCE [LARGE SCALE GENOMIC DNA]</scope>
    <source>
        <strain evidence="1 2">CCALA 037</strain>
    </source>
</reference>